<sequence>MSGIQDGFLTDNSDRGIMSRMRNMVIHTNNVHPE</sequence>
<proteinExistence type="predicted"/>
<organism evidence="1 2">
    <name type="scientific">Paeniglutamicibacter sulfureus</name>
    <dbReference type="NCBI Taxonomy" id="43666"/>
    <lineage>
        <taxon>Bacteria</taxon>
        <taxon>Bacillati</taxon>
        <taxon>Actinomycetota</taxon>
        <taxon>Actinomycetes</taxon>
        <taxon>Micrococcales</taxon>
        <taxon>Micrococcaceae</taxon>
        <taxon>Paeniglutamicibacter</taxon>
    </lineage>
</organism>
<dbReference type="EMBL" id="JAVDYI010000001">
    <property type="protein sequence ID" value="MDR7358887.1"/>
    <property type="molecule type" value="Genomic_DNA"/>
</dbReference>
<evidence type="ECO:0000313" key="2">
    <source>
        <dbReference type="Proteomes" id="UP001183817"/>
    </source>
</evidence>
<dbReference type="Proteomes" id="UP001183817">
    <property type="component" value="Unassembled WGS sequence"/>
</dbReference>
<comment type="caution">
    <text evidence="1">The sequence shown here is derived from an EMBL/GenBank/DDBJ whole genome shotgun (WGS) entry which is preliminary data.</text>
</comment>
<keyword evidence="2" id="KW-1185">Reference proteome</keyword>
<protein>
    <submittedName>
        <fullName evidence="1">Uncharacterized protein</fullName>
    </submittedName>
</protein>
<reference evidence="1 2" key="1">
    <citation type="submission" date="2023-07" db="EMBL/GenBank/DDBJ databases">
        <title>Sequencing the genomes of 1000 actinobacteria strains.</title>
        <authorList>
            <person name="Klenk H.-P."/>
        </authorList>
    </citation>
    <scope>NUCLEOTIDE SEQUENCE [LARGE SCALE GENOMIC DNA]</scope>
    <source>
        <strain evidence="1 2">DSM 20167</strain>
    </source>
</reference>
<name>A0ABU2BJQ9_9MICC</name>
<gene>
    <name evidence="1" type="ORF">J2S64_002578</name>
</gene>
<evidence type="ECO:0000313" key="1">
    <source>
        <dbReference type="EMBL" id="MDR7358887.1"/>
    </source>
</evidence>
<accession>A0ABU2BJQ9</accession>